<evidence type="ECO:0000256" key="1">
    <source>
        <dbReference type="ARBA" id="ARBA00022679"/>
    </source>
</evidence>
<dbReference type="InterPro" id="IPR036676">
    <property type="entry name" value="PurM-like_C_sf"/>
</dbReference>
<dbReference type="GO" id="GO:0004756">
    <property type="term" value="F:selenide, water dikinase activity"/>
    <property type="evidence" value="ECO:0007669"/>
    <property type="project" value="TreeGrafter"/>
</dbReference>
<dbReference type="InterPro" id="IPR010918">
    <property type="entry name" value="PurM-like_C_dom"/>
</dbReference>
<proteinExistence type="predicted"/>
<evidence type="ECO:0000256" key="3">
    <source>
        <dbReference type="ARBA" id="ARBA00022777"/>
    </source>
</evidence>
<dbReference type="CDD" id="cd02195">
    <property type="entry name" value="SelD"/>
    <property type="match status" value="1"/>
</dbReference>
<gene>
    <name evidence="8" type="ORF">LCGC14_2214640</name>
</gene>
<dbReference type="PANTHER" id="PTHR10256:SF0">
    <property type="entry name" value="INACTIVE SELENIDE, WATER DIKINASE-LIKE PROTEIN-RELATED"/>
    <property type="match status" value="1"/>
</dbReference>
<dbReference type="GO" id="GO:0016260">
    <property type="term" value="P:selenocysteine biosynthetic process"/>
    <property type="evidence" value="ECO:0007669"/>
    <property type="project" value="TreeGrafter"/>
</dbReference>
<keyword evidence="1" id="KW-0808">Transferase</keyword>
<evidence type="ECO:0000259" key="6">
    <source>
        <dbReference type="Pfam" id="PF00586"/>
    </source>
</evidence>
<dbReference type="Gene3D" id="3.30.1330.10">
    <property type="entry name" value="PurM-like, N-terminal domain"/>
    <property type="match status" value="1"/>
</dbReference>
<comment type="caution">
    <text evidence="8">The sequence shown here is derived from an EMBL/GenBank/DDBJ whole genome shotgun (WGS) entry which is preliminary data.</text>
</comment>
<feature type="non-terminal residue" evidence="8">
    <location>
        <position position="269"/>
    </location>
</feature>
<name>A0A0F9FQD5_9ZZZZ</name>
<evidence type="ECO:0000259" key="7">
    <source>
        <dbReference type="Pfam" id="PF02769"/>
    </source>
</evidence>
<feature type="domain" description="PurM-like N-terminal" evidence="6">
    <location>
        <begin position="2"/>
        <end position="93"/>
    </location>
</feature>
<dbReference type="FunFam" id="3.90.650.10:FF:000004">
    <property type="entry name" value="Selenide, water dikinase"/>
    <property type="match status" value="1"/>
</dbReference>
<dbReference type="PANTHER" id="PTHR10256">
    <property type="entry name" value="SELENIDE, WATER DIKINASE"/>
    <property type="match status" value="1"/>
</dbReference>
<dbReference type="GO" id="GO:0005737">
    <property type="term" value="C:cytoplasm"/>
    <property type="evidence" value="ECO:0007669"/>
    <property type="project" value="TreeGrafter"/>
</dbReference>
<dbReference type="InterPro" id="IPR016188">
    <property type="entry name" value="PurM-like_N"/>
</dbReference>
<keyword evidence="4" id="KW-0067">ATP-binding</keyword>
<dbReference type="Pfam" id="PF00586">
    <property type="entry name" value="AIRS"/>
    <property type="match status" value="1"/>
</dbReference>
<keyword evidence="3" id="KW-0418">Kinase</keyword>
<dbReference type="EMBL" id="LAZR01029460">
    <property type="protein sequence ID" value="KKL59510.1"/>
    <property type="molecule type" value="Genomic_DNA"/>
</dbReference>
<dbReference type="SUPFAM" id="SSF56042">
    <property type="entry name" value="PurM C-terminal domain-like"/>
    <property type="match status" value="1"/>
</dbReference>
<dbReference type="NCBIfam" id="TIGR00476">
    <property type="entry name" value="selD"/>
    <property type="match status" value="1"/>
</dbReference>
<evidence type="ECO:0000256" key="2">
    <source>
        <dbReference type="ARBA" id="ARBA00022741"/>
    </source>
</evidence>
<evidence type="ECO:0000313" key="8">
    <source>
        <dbReference type="EMBL" id="KKL59510.1"/>
    </source>
</evidence>
<dbReference type="GO" id="GO:0005524">
    <property type="term" value="F:ATP binding"/>
    <property type="evidence" value="ECO:0007669"/>
    <property type="project" value="UniProtKB-KW"/>
</dbReference>
<dbReference type="AlphaFoldDB" id="A0A0F9FQD5"/>
<protein>
    <recommendedName>
        <fullName evidence="9">PurM-like N-terminal domain-containing protein</fullName>
    </recommendedName>
</protein>
<sequence>MLTVDFFAPLVDDPYHYGAIAAAIALSDVYAMGAEVTLALNIAAFPEEMASETIGQIIRGGADKVTEAGGVIAGGHTIIDAEPKYGLCVLGLVHPRRIFAKAGAQPGDLLYLSKPLGTGIVTTAAMSDQAKPEHLQAAIDSMTRLNRHPSHIAQAVKVLALTDVTGYGILGHSYEMAVAGKVALRLSAGRVPLLPGALEYASQGIVTGGADRNRDHLQDKVSLSNKIPKEIEHILFDPQTSGGLLMAVAPEKADEVEARFAADELSVWQ</sequence>
<reference evidence="8" key="1">
    <citation type="journal article" date="2015" name="Nature">
        <title>Complex archaea that bridge the gap between prokaryotes and eukaryotes.</title>
        <authorList>
            <person name="Spang A."/>
            <person name="Saw J.H."/>
            <person name="Jorgensen S.L."/>
            <person name="Zaremba-Niedzwiedzka K."/>
            <person name="Martijn J."/>
            <person name="Lind A.E."/>
            <person name="van Eijk R."/>
            <person name="Schleper C."/>
            <person name="Guy L."/>
            <person name="Ettema T.J."/>
        </authorList>
    </citation>
    <scope>NUCLEOTIDE SEQUENCE</scope>
</reference>
<dbReference type="InterPro" id="IPR004536">
    <property type="entry name" value="SPS/SelD"/>
</dbReference>
<dbReference type="Gene3D" id="3.90.650.10">
    <property type="entry name" value="PurM-like C-terminal domain"/>
    <property type="match status" value="1"/>
</dbReference>
<organism evidence="8">
    <name type="scientific">marine sediment metagenome</name>
    <dbReference type="NCBI Taxonomy" id="412755"/>
    <lineage>
        <taxon>unclassified sequences</taxon>
        <taxon>metagenomes</taxon>
        <taxon>ecological metagenomes</taxon>
    </lineage>
</organism>
<evidence type="ECO:0008006" key="9">
    <source>
        <dbReference type="Google" id="ProtNLM"/>
    </source>
</evidence>
<dbReference type="SUPFAM" id="SSF55326">
    <property type="entry name" value="PurM N-terminal domain-like"/>
    <property type="match status" value="1"/>
</dbReference>
<keyword evidence="2" id="KW-0547">Nucleotide-binding</keyword>
<keyword evidence="5" id="KW-0711">Selenium</keyword>
<feature type="domain" description="PurM-like C-terminal" evidence="7">
    <location>
        <begin position="105"/>
        <end position="268"/>
    </location>
</feature>
<dbReference type="InterPro" id="IPR036921">
    <property type="entry name" value="PurM-like_N_sf"/>
</dbReference>
<evidence type="ECO:0000256" key="5">
    <source>
        <dbReference type="ARBA" id="ARBA00023266"/>
    </source>
</evidence>
<evidence type="ECO:0000256" key="4">
    <source>
        <dbReference type="ARBA" id="ARBA00022840"/>
    </source>
</evidence>
<dbReference type="PIRSF" id="PIRSF036407">
    <property type="entry name" value="Selenphspht_syn"/>
    <property type="match status" value="1"/>
</dbReference>
<dbReference type="Pfam" id="PF02769">
    <property type="entry name" value="AIRS_C"/>
    <property type="match status" value="1"/>
</dbReference>
<accession>A0A0F9FQD5</accession>